<name>A0A6J6BUM1_9ZZZZ</name>
<dbReference type="GO" id="GO:0016301">
    <property type="term" value="F:kinase activity"/>
    <property type="evidence" value="ECO:0007669"/>
    <property type="project" value="TreeGrafter"/>
</dbReference>
<evidence type="ECO:0000313" key="2">
    <source>
        <dbReference type="EMBL" id="CAB4569962.1"/>
    </source>
</evidence>
<dbReference type="SUPFAM" id="SSF141530">
    <property type="entry name" value="PTSIIA/GutA-like"/>
    <property type="match status" value="1"/>
</dbReference>
<dbReference type="Gene3D" id="2.40.33.40">
    <property type="entry name" value="Phosphotransferase system, glucitol/sorbitol-specific IIA component"/>
    <property type="match status" value="1"/>
</dbReference>
<proteinExistence type="predicted"/>
<dbReference type="PANTHER" id="PTHR40398:SF1">
    <property type="entry name" value="PTS SYSTEM GLUCITOL_SORBITOL-SPECIFIC EIIA COMPONENT"/>
    <property type="match status" value="1"/>
</dbReference>
<protein>
    <submittedName>
        <fullName evidence="1">Unannotated protein</fullName>
    </submittedName>
</protein>
<dbReference type="GO" id="GO:0008982">
    <property type="term" value="F:protein-N(PI)-phosphohistidine-sugar phosphotransferase activity"/>
    <property type="evidence" value="ECO:0007669"/>
    <property type="project" value="InterPro"/>
</dbReference>
<reference evidence="1" key="1">
    <citation type="submission" date="2020-05" db="EMBL/GenBank/DDBJ databases">
        <authorList>
            <person name="Chiriac C."/>
            <person name="Salcher M."/>
            <person name="Ghai R."/>
            <person name="Kavagutti S V."/>
        </authorList>
    </citation>
    <scope>NUCLEOTIDE SEQUENCE</scope>
</reference>
<dbReference type="GO" id="GO:0009401">
    <property type="term" value="P:phosphoenolpyruvate-dependent sugar phosphotransferase system"/>
    <property type="evidence" value="ECO:0007669"/>
    <property type="project" value="InterPro"/>
</dbReference>
<dbReference type="Pfam" id="PF03829">
    <property type="entry name" value="PTSIIA_gutA"/>
    <property type="match status" value="1"/>
</dbReference>
<accession>A0A6J6BUM1</accession>
<organism evidence="1">
    <name type="scientific">freshwater metagenome</name>
    <dbReference type="NCBI Taxonomy" id="449393"/>
    <lineage>
        <taxon>unclassified sequences</taxon>
        <taxon>metagenomes</taxon>
        <taxon>ecological metagenomes</taxon>
    </lineage>
</organism>
<dbReference type="PANTHER" id="PTHR40398">
    <property type="entry name" value="PTS SYSTEM GLUCITOL/SORBITOL-SPECIFIC EIIA COMPONENT"/>
    <property type="match status" value="1"/>
</dbReference>
<dbReference type="AlphaFoldDB" id="A0A6J6BUM1"/>
<sequence length="122" mass="13272">MTVLYKSTVTEIGELVPSFIAEGMLVFFGESAPEELRTFCIIHKLEHAEGQVKTGDFVSIDGHEFEVLSVGSVANDNLYNLGHLNLKANGNTVADLPGDVSIAKVDLPEVKIGTQIEITRRD</sequence>
<dbReference type="InterPro" id="IPR004716">
    <property type="entry name" value="PTS_IIA_glucitol/sorbitol-sp"/>
</dbReference>
<dbReference type="PROSITE" id="PS51097">
    <property type="entry name" value="PTS_EIIA_TYPE_5"/>
    <property type="match status" value="1"/>
</dbReference>
<dbReference type="EMBL" id="CAEZTO010000006">
    <property type="protein sequence ID" value="CAB4569962.1"/>
    <property type="molecule type" value="Genomic_DNA"/>
</dbReference>
<evidence type="ECO:0000313" key="1">
    <source>
        <dbReference type="EMBL" id="CAB4542475.1"/>
    </source>
</evidence>
<dbReference type="GO" id="GO:0005737">
    <property type="term" value="C:cytoplasm"/>
    <property type="evidence" value="ECO:0007669"/>
    <property type="project" value="InterPro"/>
</dbReference>
<dbReference type="InterPro" id="IPR036665">
    <property type="entry name" value="PTS_IIA_glucitol/sorbitol_sf"/>
</dbReference>
<gene>
    <name evidence="1" type="ORF">UFOPK1503_00353</name>
    <name evidence="2" type="ORF">UFOPK1693_00628</name>
</gene>
<dbReference type="EMBL" id="CAEZST010000004">
    <property type="protein sequence ID" value="CAB4542475.1"/>
    <property type="molecule type" value="Genomic_DNA"/>
</dbReference>